<dbReference type="PROSITE" id="PS51257">
    <property type="entry name" value="PROKAR_LIPOPROTEIN"/>
    <property type="match status" value="1"/>
</dbReference>
<proteinExistence type="predicted"/>
<keyword evidence="2" id="KW-1185">Reference proteome</keyword>
<protein>
    <recommendedName>
        <fullName evidence="3">Lipoprotein</fullName>
    </recommendedName>
</protein>
<gene>
    <name evidence="1" type="ORF">ThimaDRAFT_3513</name>
</gene>
<evidence type="ECO:0008006" key="3">
    <source>
        <dbReference type="Google" id="ProtNLM"/>
    </source>
</evidence>
<evidence type="ECO:0000313" key="2">
    <source>
        <dbReference type="Proteomes" id="UP000005459"/>
    </source>
</evidence>
<dbReference type="EMBL" id="AFWV01000012">
    <property type="protein sequence ID" value="EGV17047.1"/>
    <property type="molecule type" value="Genomic_DNA"/>
</dbReference>
<evidence type="ECO:0000313" key="1">
    <source>
        <dbReference type="EMBL" id="EGV17047.1"/>
    </source>
</evidence>
<dbReference type="eggNOG" id="ENOG503190B">
    <property type="taxonomic scope" value="Bacteria"/>
</dbReference>
<dbReference type="AlphaFoldDB" id="F9UF10"/>
<dbReference type="STRING" id="768671.ThimaDRAFT_3513"/>
<sequence>MQTLEHKRMPTTLAVTGVVMLALSGCGGDLVAPDSLIEKPGVEGFYNQIASACGHLSLGNQPLNYVINVSNGDDNDYFLDETSKLYYGRIDRTTYATDINGFFPTDKNTPALNCIYAQLDQAPSP</sequence>
<reference evidence="1 2" key="1">
    <citation type="submission" date="2011-06" db="EMBL/GenBank/DDBJ databases">
        <title>The draft genome of Thiocapsa marina 5811.</title>
        <authorList>
            <consortium name="US DOE Joint Genome Institute (JGI-PGF)"/>
            <person name="Lucas S."/>
            <person name="Han J."/>
            <person name="Cheng J.-F."/>
            <person name="Goodwin L."/>
            <person name="Pitluck S."/>
            <person name="Peters L."/>
            <person name="Land M.L."/>
            <person name="Hauser L."/>
            <person name="Vogl K."/>
            <person name="Liu Z."/>
            <person name="Imhoff J."/>
            <person name="Thiel V."/>
            <person name="Frigaard N.-U."/>
            <person name="Bryant D."/>
            <person name="Woyke T.J."/>
        </authorList>
    </citation>
    <scope>NUCLEOTIDE SEQUENCE [LARGE SCALE GENOMIC DNA]</scope>
    <source>
        <strain evidence="1 2">5811</strain>
    </source>
</reference>
<name>F9UF10_9GAMM</name>
<accession>F9UF10</accession>
<organism evidence="1 2">
    <name type="scientific">Thiocapsa marina 5811</name>
    <dbReference type="NCBI Taxonomy" id="768671"/>
    <lineage>
        <taxon>Bacteria</taxon>
        <taxon>Pseudomonadati</taxon>
        <taxon>Pseudomonadota</taxon>
        <taxon>Gammaproteobacteria</taxon>
        <taxon>Chromatiales</taxon>
        <taxon>Chromatiaceae</taxon>
        <taxon>Thiocapsa</taxon>
    </lineage>
</organism>
<dbReference type="Proteomes" id="UP000005459">
    <property type="component" value="Unassembled WGS sequence"/>
</dbReference>